<feature type="binding site" evidence="10">
    <location>
        <begin position="255"/>
        <end position="259"/>
    </location>
    <ligand>
        <name>substrate</name>
    </ligand>
</feature>
<dbReference type="KEGG" id="tgr:Tgr7_2339"/>
<feature type="binding site" evidence="11">
    <location>
        <position position="158"/>
    </location>
    <ligand>
        <name>NAD(+)</name>
        <dbReference type="ChEBI" id="CHEBI:57540"/>
    </ligand>
</feature>
<evidence type="ECO:0000256" key="11">
    <source>
        <dbReference type="PIRSR" id="PIRSR500134-3"/>
    </source>
</evidence>
<dbReference type="GO" id="GO:0003979">
    <property type="term" value="F:UDP-glucose 6-dehydrogenase activity"/>
    <property type="evidence" value="ECO:0007669"/>
    <property type="project" value="UniProtKB-EC"/>
</dbReference>
<evidence type="ECO:0000256" key="3">
    <source>
        <dbReference type="ARBA" id="ARBA00012954"/>
    </source>
</evidence>
<organism evidence="13 14">
    <name type="scientific">Thioalkalivibrio sulfidiphilus (strain HL-EbGR7)</name>
    <dbReference type="NCBI Taxonomy" id="396588"/>
    <lineage>
        <taxon>Bacteria</taxon>
        <taxon>Pseudomonadati</taxon>
        <taxon>Pseudomonadota</taxon>
        <taxon>Gammaproteobacteria</taxon>
        <taxon>Chromatiales</taxon>
        <taxon>Ectothiorhodospiraceae</taxon>
        <taxon>Thioalkalivibrio</taxon>
    </lineage>
</organism>
<evidence type="ECO:0000256" key="1">
    <source>
        <dbReference type="ARBA" id="ARBA00004701"/>
    </source>
</evidence>
<comment type="similarity">
    <text evidence="2 8">Belongs to the UDP-glucose/GDP-mannose dehydrogenase family.</text>
</comment>
<dbReference type="PROSITE" id="PS51257">
    <property type="entry name" value="PROKAR_LIPOPROTEIN"/>
    <property type="match status" value="1"/>
</dbReference>
<dbReference type="STRING" id="396588.Tgr7_2339"/>
<dbReference type="HOGENOM" id="CLU_023810_1_2_6"/>
<evidence type="ECO:0000259" key="12">
    <source>
        <dbReference type="SMART" id="SM00984"/>
    </source>
</evidence>
<dbReference type="Gene3D" id="3.40.50.720">
    <property type="entry name" value="NAD(P)-binding Rossmann-like Domain"/>
    <property type="match status" value="2"/>
</dbReference>
<dbReference type="UniPathway" id="UPA00038">
    <property type="reaction ID" value="UER00491"/>
</dbReference>
<dbReference type="PANTHER" id="PTHR43750">
    <property type="entry name" value="UDP-GLUCOSE 6-DEHYDROGENASE TUAD"/>
    <property type="match status" value="1"/>
</dbReference>
<feature type="binding site" evidence="11">
    <location>
        <position position="86"/>
    </location>
    <ligand>
        <name>NAD(+)</name>
        <dbReference type="ChEBI" id="CHEBI:57540"/>
    </ligand>
</feature>
<evidence type="ECO:0000313" key="14">
    <source>
        <dbReference type="Proteomes" id="UP000002383"/>
    </source>
</evidence>
<evidence type="ECO:0000256" key="4">
    <source>
        <dbReference type="ARBA" id="ARBA00015132"/>
    </source>
</evidence>
<reference evidence="13 14" key="1">
    <citation type="journal article" date="2011" name="Stand. Genomic Sci.">
        <title>Complete genome sequence of 'Thioalkalivibrio sulfidophilus' HL-EbGr7.</title>
        <authorList>
            <person name="Muyzer G."/>
            <person name="Sorokin D.Y."/>
            <person name="Mavromatis K."/>
            <person name="Lapidus A."/>
            <person name="Clum A."/>
            <person name="Ivanova N."/>
            <person name="Pati A."/>
            <person name="d'Haeseleer P."/>
            <person name="Woyke T."/>
            <person name="Kyrpides N.C."/>
        </authorList>
    </citation>
    <scope>NUCLEOTIDE SEQUENCE [LARGE SCALE GENOMIC DNA]</scope>
    <source>
        <strain evidence="13 14">HL-EbGR7</strain>
    </source>
</reference>
<dbReference type="AlphaFoldDB" id="B8GV73"/>
<dbReference type="RefSeq" id="WP_012638894.1">
    <property type="nucleotide sequence ID" value="NC_011901.1"/>
</dbReference>
<dbReference type="Pfam" id="PF03720">
    <property type="entry name" value="UDPG_MGDP_dh_C"/>
    <property type="match status" value="1"/>
</dbReference>
<feature type="binding site" evidence="10">
    <location>
        <begin position="155"/>
        <end position="158"/>
    </location>
    <ligand>
        <name>substrate</name>
    </ligand>
</feature>
<dbReference type="SUPFAM" id="SSF52413">
    <property type="entry name" value="UDP-glucose/GDP-mannose dehydrogenase C-terminal domain"/>
    <property type="match status" value="1"/>
</dbReference>
<feature type="binding site" evidence="10">
    <location>
        <position position="210"/>
    </location>
    <ligand>
        <name>substrate</name>
    </ligand>
</feature>
<name>B8GV73_THISH</name>
<dbReference type="SUPFAM" id="SSF48179">
    <property type="entry name" value="6-phosphogluconate dehydrogenase C-terminal domain-like"/>
    <property type="match status" value="1"/>
</dbReference>
<dbReference type="InterPro" id="IPR001732">
    <property type="entry name" value="UDP-Glc/GDP-Man_DH_N"/>
</dbReference>
<dbReference type="PIRSF" id="PIRSF500134">
    <property type="entry name" value="UDPglc_DH_bac"/>
    <property type="match status" value="1"/>
</dbReference>
<dbReference type="eggNOG" id="COG1004">
    <property type="taxonomic scope" value="Bacteria"/>
</dbReference>
<dbReference type="EC" id="1.1.1.22" evidence="3 8"/>
<feature type="binding site" evidence="10">
    <location>
        <position position="327"/>
    </location>
    <ligand>
        <name>substrate</name>
    </ligand>
</feature>
<comment type="pathway">
    <text evidence="1">Nucleotide-sugar biosynthesis; UDP-alpha-D-glucuronate biosynthesis; UDP-alpha-D-glucuronate from UDP-alpha-D-glucose: step 1/1.</text>
</comment>
<dbReference type="Pfam" id="PF00984">
    <property type="entry name" value="UDPG_MGDP_dh"/>
    <property type="match status" value="1"/>
</dbReference>
<evidence type="ECO:0000256" key="6">
    <source>
        <dbReference type="ARBA" id="ARBA00023027"/>
    </source>
</evidence>
<dbReference type="OrthoDB" id="9803238at2"/>
<protein>
    <recommendedName>
        <fullName evidence="4 8">UDP-glucose 6-dehydrogenase</fullName>
        <ecNumber evidence="3 8">1.1.1.22</ecNumber>
    </recommendedName>
</protein>
<dbReference type="InterPro" id="IPR017476">
    <property type="entry name" value="UDP-Glc/GDP-Man"/>
</dbReference>
<keyword evidence="6 8" id="KW-0520">NAD</keyword>
<feature type="binding site" evidence="11">
    <location>
        <position position="30"/>
    </location>
    <ligand>
        <name>NAD(+)</name>
        <dbReference type="ChEBI" id="CHEBI:57540"/>
    </ligand>
</feature>
<dbReference type="GO" id="GO:0006065">
    <property type="term" value="P:UDP-glucuronate biosynthetic process"/>
    <property type="evidence" value="ECO:0007669"/>
    <property type="project" value="UniProtKB-UniPathway"/>
</dbReference>
<feature type="binding site" evidence="11">
    <location>
        <position position="269"/>
    </location>
    <ligand>
        <name>NAD(+)</name>
        <dbReference type="ChEBI" id="CHEBI:57540"/>
    </ligand>
</feature>
<dbReference type="InterPro" id="IPR014027">
    <property type="entry name" value="UDP-Glc/GDP-Man_DH_C"/>
</dbReference>
<dbReference type="GO" id="GO:0051287">
    <property type="term" value="F:NAD binding"/>
    <property type="evidence" value="ECO:0007669"/>
    <property type="project" value="InterPro"/>
</dbReference>
<dbReference type="InterPro" id="IPR036220">
    <property type="entry name" value="UDP-Glc/GDP-Man_DH_C_sf"/>
</dbReference>
<evidence type="ECO:0000313" key="13">
    <source>
        <dbReference type="EMBL" id="ACL73419.1"/>
    </source>
</evidence>
<feature type="domain" description="UDP-glucose/GDP-mannose dehydrogenase C-terminal" evidence="12">
    <location>
        <begin position="320"/>
        <end position="424"/>
    </location>
</feature>
<dbReference type="Proteomes" id="UP000002383">
    <property type="component" value="Chromosome"/>
</dbReference>
<evidence type="ECO:0000256" key="2">
    <source>
        <dbReference type="ARBA" id="ARBA00006601"/>
    </source>
</evidence>
<dbReference type="InterPro" id="IPR028357">
    <property type="entry name" value="UDPglc_DH_bac"/>
</dbReference>
<sequence precursor="true">MKVTIYGSGYVGLVTGACLAQVGNHVMCVDIDPAKIEGLKQGQIPIYEPGLEDMVLDNIRAGRLTFTLDPAEGVRHGLFQFIAVGTPPDEDGSADLSHVLTVARSIAENLSEYRIVVNKSTVPVGTADRVRETIQKVLAERGNGGEFDVVSNPEFLKEGAAIEDFMKPDRVVVGTDNPRTAELMRALYAPFNRSHDRVIVMDVRSAELTKYAANAMLATKISFMNELANLAEKLGADIEQVRQGIGSDPRIGYHFIYPGCGYGGSCFPKDVKALERTARQVGYQASLLEAVEAVNDRQKERLFQKITRHFGEDLSGRTFALWGLAFKPNTDDMREASSRVLMEALWAAGAKVRAFDPVAEEECERIYGKRDDLTLCESPEQALEGADALAIVTEWNVFRSPDFDQIRQALKQPAIFDGRNLYDPEHMASMGFDYYAIGRGKTA</sequence>
<dbReference type="GO" id="GO:0000271">
    <property type="term" value="P:polysaccharide biosynthetic process"/>
    <property type="evidence" value="ECO:0007669"/>
    <property type="project" value="InterPro"/>
</dbReference>
<dbReference type="InterPro" id="IPR014026">
    <property type="entry name" value="UDP-Glc/GDP-Man_DH_dimer"/>
</dbReference>
<proteinExistence type="inferred from homology"/>
<evidence type="ECO:0000256" key="8">
    <source>
        <dbReference type="PIRNR" id="PIRNR000124"/>
    </source>
</evidence>
<feature type="binding site" evidence="11">
    <location>
        <position position="35"/>
    </location>
    <ligand>
        <name>NAD(+)</name>
        <dbReference type="ChEBI" id="CHEBI:57540"/>
    </ligand>
</feature>
<gene>
    <name evidence="13" type="ordered locus">Tgr7_2339</name>
</gene>
<dbReference type="SMART" id="SM00984">
    <property type="entry name" value="UDPG_MGDP_dh_C"/>
    <property type="match status" value="1"/>
</dbReference>
<dbReference type="InterPro" id="IPR036291">
    <property type="entry name" value="NAD(P)-bd_dom_sf"/>
</dbReference>
<dbReference type="Pfam" id="PF03721">
    <property type="entry name" value="UDPG_MGDP_dh_N"/>
    <property type="match status" value="1"/>
</dbReference>
<evidence type="ECO:0000256" key="10">
    <source>
        <dbReference type="PIRSR" id="PIRSR500134-2"/>
    </source>
</evidence>
<comment type="catalytic activity">
    <reaction evidence="7 8">
        <text>UDP-alpha-D-glucose + 2 NAD(+) + H2O = UDP-alpha-D-glucuronate + 2 NADH + 3 H(+)</text>
        <dbReference type="Rhea" id="RHEA:23596"/>
        <dbReference type="ChEBI" id="CHEBI:15377"/>
        <dbReference type="ChEBI" id="CHEBI:15378"/>
        <dbReference type="ChEBI" id="CHEBI:57540"/>
        <dbReference type="ChEBI" id="CHEBI:57945"/>
        <dbReference type="ChEBI" id="CHEBI:58052"/>
        <dbReference type="ChEBI" id="CHEBI:58885"/>
        <dbReference type="EC" id="1.1.1.22"/>
    </reaction>
</comment>
<accession>B8GV73</accession>
<feature type="binding site" evidence="10">
    <location>
        <position position="263"/>
    </location>
    <ligand>
        <name>substrate</name>
    </ligand>
</feature>
<feature type="active site" description="Nucleophile" evidence="9">
    <location>
        <position position="266"/>
    </location>
</feature>
<feature type="binding site" evidence="11">
    <location>
        <position position="334"/>
    </location>
    <ligand>
        <name>NAD(+)</name>
        <dbReference type="ChEBI" id="CHEBI:57540"/>
    </ligand>
</feature>
<dbReference type="PIRSF" id="PIRSF000124">
    <property type="entry name" value="UDPglc_GDPman_dh"/>
    <property type="match status" value="1"/>
</dbReference>
<evidence type="ECO:0000256" key="5">
    <source>
        <dbReference type="ARBA" id="ARBA00023002"/>
    </source>
</evidence>
<dbReference type="SUPFAM" id="SSF51735">
    <property type="entry name" value="NAD(P)-binding Rossmann-fold domains"/>
    <property type="match status" value="1"/>
</dbReference>
<evidence type="ECO:0000256" key="9">
    <source>
        <dbReference type="PIRSR" id="PIRSR500134-1"/>
    </source>
</evidence>
<evidence type="ECO:0000256" key="7">
    <source>
        <dbReference type="ARBA" id="ARBA00047473"/>
    </source>
</evidence>
<dbReference type="PANTHER" id="PTHR43750:SF3">
    <property type="entry name" value="UDP-GLUCOSE 6-DEHYDROGENASE TUAD"/>
    <property type="match status" value="1"/>
</dbReference>
<dbReference type="NCBIfam" id="TIGR03026">
    <property type="entry name" value="NDP-sugDHase"/>
    <property type="match status" value="1"/>
</dbReference>
<keyword evidence="5 8" id="KW-0560">Oxidoreductase</keyword>
<dbReference type="EMBL" id="CP001339">
    <property type="protein sequence ID" value="ACL73419.1"/>
    <property type="molecule type" value="Genomic_DNA"/>
</dbReference>
<keyword evidence="14" id="KW-1185">Reference proteome</keyword>
<dbReference type="Gene3D" id="1.20.5.100">
    <property type="entry name" value="Cytochrome c1, transmembrane anchor, C-terminal"/>
    <property type="match status" value="1"/>
</dbReference>
<feature type="binding site" evidence="11">
    <location>
        <position position="121"/>
    </location>
    <ligand>
        <name>NAD(+)</name>
        <dbReference type="ChEBI" id="CHEBI:57540"/>
    </ligand>
</feature>
<dbReference type="InterPro" id="IPR008927">
    <property type="entry name" value="6-PGluconate_DH-like_C_sf"/>
</dbReference>